<proteinExistence type="predicted"/>
<dbReference type="SUPFAM" id="SSF56281">
    <property type="entry name" value="Metallo-hydrolase/oxidoreductase"/>
    <property type="match status" value="1"/>
</dbReference>
<dbReference type="PANTHER" id="PTHR43694">
    <property type="entry name" value="RIBONUCLEASE J"/>
    <property type="match status" value="1"/>
</dbReference>
<organism evidence="2 3">
    <name type="scientific">Lederbergia galactosidilytica</name>
    <dbReference type="NCBI Taxonomy" id="217031"/>
    <lineage>
        <taxon>Bacteria</taxon>
        <taxon>Bacillati</taxon>
        <taxon>Bacillota</taxon>
        <taxon>Bacilli</taxon>
        <taxon>Bacillales</taxon>
        <taxon>Bacillaceae</taxon>
        <taxon>Lederbergia</taxon>
    </lineage>
</organism>
<dbReference type="Gene3D" id="3.60.15.10">
    <property type="entry name" value="Ribonuclease Z/Hydroxyacylglutathione hydrolase-like"/>
    <property type="match status" value="1"/>
</dbReference>
<evidence type="ECO:0000313" key="2">
    <source>
        <dbReference type="EMBL" id="KRG09731.1"/>
    </source>
</evidence>
<comment type="caution">
    <text evidence="2">The sequence shown here is derived from an EMBL/GenBank/DDBJ whole genome shotgun (WGS) entry which is preliminary data.</text>
</comment>
<feature type="non-terminal residue" evidence="2">
    <location>
        <position position="144"/>
    </location>
</feature>
<accession>A0A0Q9Y2J4</accession>
<reference evidence="2 3" key="1">
    <citation type="submission" date="2015-06" db="EMBL/GenBank/DDBJ databases">
        <title>Genome sequencing project of Bacillus galactosidilyticus PL133.</title>
        <authorList>
            <person name="Gaiero J."/>
            <person name="Nicol R."/>
            <person name="Habash M."/>
        </authorList>
    </citation>
    <scope>NUCLEOTIDE SEQUENCE [LARGE SCALE GENOMIC DNA]</scope>
    <source>
        <strain evidence="2 3">PL133</strain>
    </source>
</reference>
<dbReference type="EMBL" id="LGPB01000137">
    <property type="protein sequence ID" value="KRG09731.1"/>
    <property type="molecule type" value="Genomic_DNA"/>
</dbReference>
<evidence type="ECO:0000259" key="1">
    <source>
        <dbReference type="SMART" id="SM00849"/>
    </source>
</evidence>
<dbReference type="InterPro" id="IPR036866">
    <property type="entry name" value="RibonucZ/Hydroxyglut_hydro"/>
</dbReference>
<feature type="domain" description="Metallo-beta-lactamase" evidence="1">
    <location>
        <begin position="1"/>
        <end position="143"/>
    </location>
</feature>
<dbReference type="SMART" id="SM00849">
    <property type="entry name" value="Lactamase_B"/>
    <property type="match status" value="1"/>
</dbReference>
<name>A0A0Q9Y2J4_9BACI</name>
<dbReference type="PANTHER" id="PTHR43694:SF4">
    <property type="entry name" value="RIBONUCLEASE J 2"/>
    <property type="match status" value="1"/>
</dbReference>
<dbReference type="GO" id="GO:0016787">
    <property type="term" value="F:hydrolase activity"/>
    <property type="evidence" value="ECO:0007669"/>
    <property type="project" value="UniProtKB-KW"/>
</dbReference>
<dbReference type="AlphaFoldDB" id="A0A0Q9Y2J4"/>
<keyword evidence="2" id="KW-0378">Hydrolase</keyword>
<dbReference type="Pfam" id="PF00753">
    <property type="entry name" value="Lactamase_B"/>
    <property type="match status" value="1"/>
</dbReference>
<dbReference type="CDD" id="cd07714">
    <property type="entry name" value="RNaseJ_MBL-fold"/>
    <property type="match status" value="1"/>
</dbReference>
<dbReference type="Proteomes" id="UP000053881">
    <property type="component" value="Unassembled WGS sequence"/>
</dbReference>
<gene>
    <name evidence="2" type="ORF">ACA29_21225</name>
</gene>
<evidence type="ECO:0000313" key="3">
    <source>
        <dbReference type="Proteomes" id="UP000053881"/>
    </source>
</evidence>
<sequence>MYVIEIDSEIFIIDAGLMFPENEMLGIDIVIPDITWLVEQKERIKAIFLTHGHEDAIGALPYIFRKLKVPVYGAKLTIALAKEKMKEQDMKTEGYFHTIKSSSRLRFDGVNVTFFHTTHSIPDSLGVCIHTSEGKIVHTGDFKF</sequence>
<protein>
    <submittedName>
        <fullName evidence="2">Zn-dependent hydrolase</fullName>
    </submittedName>
</protein>
<dbReference type="PATRIC" id="fig|217031.4.peg.7211"/>
<dbReference type="InterPro" id="IPR001279">
    <property type="entry name" value="Metallo-B-lactamas"/>
</dbReference>